<dbReference type="PANTHER" id="PTHR47360:SF1">
    <property type="entry name" value="ENDOPEPTIDASE NLPC-RELATED"/>
    <property type="match status" value="1"/>
</dbReference>
<evidence type="ECO:0000256" key="3">
    <source>
        <dbReference type="ARBA" id="ARBA00022729"/>
    </source>
</evidence>
<comment type="similarity">
    <text evidence="1">Belongs to the peptidase C40 family.</text>
</comment>
<dbReference type="GeneID" id="93360258"/>
<evidence type="ECO:0000313" key="8">
    <source>
        <dbReference type="EMBL" id="MDS0898471.1"/>
    </source>
</evidence>
<evidence type="ECO:0000256" key="4">
    <source>
        <dbReference type="ARBA" id="ARBA00022801"/>
    </source>
</evidence>
<dbReference type="InterPro" id="IPR052062">
    <property type="entry name" value="Murein_DD/LD_carboxypeptidase"/>
</dbReference>
<accession>A0A0A2RFW8</accession>
<dbReference type="InterPro" id="IPR038765">
    <property type="entry name" value="Papain-like_cys_pep_sf"/>
</dbReference>
<evidence type="ECO:0000256" key="2">
    <source>
        <dbReference type="ARBA" id="ARBA00022670"/>
    </source>
</evidence>
<feature type="domain" description="NlpC/P60" evidence="6">
    <location>
        <begin position="39"/>
        <end position="161"/>
    </location>
</feature>
<dbReference type="STRING" id="582.AL531_07930"/>
<protein>
    <submittedName>
        <fullName evidence="7">Endopeptidase</fullName>
    </submittedName>
    <submittedName>
        <fullName evidence="8">NlpC/P60 family protein</fullName>
    </submittedName>
</protein>
<dbReference type="SUPFAM" id="SSF54001">
    <property type="entry name" value="Cysteine proteinases"/>
    <property type="match status" value="1"/>
</dbReference>
<dbReference type="InterPro" id="IPR000064">
    <property type="entry name" value="NLP_P60_dom"/>
</dbReference>
<reference evidence="7" key="1">
    <citation type="submission" date="2017-12" db="EMBL/GenBank/DDBJ databases">
        <title>Genome sequencing and analysis.</title>
        <authorList>
            <person name="Huang Y.-T."/>
        </authorList>
    </citation>
    <scope>NUCLEOTIDE SEQUENCE</scope>
    <source>
        <strain evidence="7">VGH116</strain>
    </source>
</reference>
<dbReference type="GO" id="GO:0006508">
    <property type="term" value="P:proteolysis"/>
    <property type="evidence" value="ECO:0007669"/>
    <property type="project" value="UniProtKB-KW"/>
</dbReference>
<gene>
    <name evidence="7" type="ORF">CYG68_05955</name>
    <name evidence="8" type="ORF">OSC06_10855</name>
</gene>
<reference evidence="8" key="2">
    <citation type="submission" date="2023-02" db="EMBL/GenBank/DDBJ databases">
        <title>Detection, antimicrobial susceptibility and genomic characterization of NDM-producing species of Morganellaceae, Yersiniaceae, and Enterobacteriaceae other than Klebsiella.</title>
        <authorList>
            <person name="Camargo C.H."/>
            <person name="Sacchi C.T."/>
            <person name="Campos K.R."/>
        </authorList>
    </citation>
    <scope>NUCLEOTIDE SEQUENCE</scope>
    <source>
        <strain evidence="8">1189_21</strain>
    </source>
</reference>
<dbReference type="Pfam" id="PF00877">
    <property type="entry name" value="NLPC_P60"/>
    <property type="match status" value="1"/>
</dbReference>
<dbReference type="PANTHER" id="PTHR47360">
    <property type="entry name" value="MUREIN DD-ENDOPEPTIDASE MEPS/MUREIN LD-CARBOXYPEPTIDASE"/>
    <property type="match status" value="1"/>
</dbReference>
<evidence type="ECO:0000313" key="7">
    <source>
        <dbReference type="EMBL" id="MBE8611962.1"/>
    </source>
</evidence>
<evidence type="ECO:0000313" key="9">
    <source>
        <dbReference type="Proteomes" id="UP000650477"/>
    </source>
</evidence>
<dbReference type="AlphaFoldDB" id="A0A0A2RFW8"/>
<proteinExistence type="inferred from homology"/>
<keyword evidence="5" id="KW-0788">Thiol protease</keyword>
<evidence type="ECO:0000256" key="5">
    <source>
        <dbReference type="ARBA" id="ARBA00022807"/>
    </source>
</evidence>
<dbReference type="Proteomes" id="UP001182247">
    <property type="component" value="Unassembled WGS sequence"/>
</dbReference>
<keyword evidence="2" id="KW-0645">Protease</keyword>
<name>A0A0A2RFW8_MORMO</name>
<sequence length="161" mass="18236">MKIIFRSLLFICVLAVVGCSSTPRKYHAPPIKTELSDPIMVIAQLREQLSQWYGTPYHYGGMDLNGIDCSGFVYRTFNDRFAISLPRTTKAQTTYGTRIDVEDLQPGDLVFFKTGGGENGLHVGIYDSDRAFIHASTSKGVMRSSLDNVYWKKVFWQARRL</sequence>
<keyword evidence="4" id="KW-0378">Hydrolase</keyword>
<dbReference type="OrthoDB" id="9807055at2"/>
<organism evidence="7 9">
    <name type="scientific">Morganella morganii</name>
    <name type="common">Proteus morganii</name>
    <dbReference type="NCBI Taxonomy" id="582"/>
    <lineage>
        <taxon>Bacteria</taxon>
        <taxon>Pseudomonadati</taxon>
        <taxon>Pseudomonadota</taxon>
        <taxon>Gammaproteobacteria</taxon>
        <taxon>Enterobacterales</taxon>
        <taxon>Morganellaceae</taxon>
        <taxon>Morganella</taxon>
    </lineage>
</organism>
<keyword evidence="3" id="KW-0732">Signal</keyword>
<evidence type="ECO:0000259" key="6">
    <source>
        <dbReference type="PROSITE" id="PS51935"/>
    </source>
</evidence>
<dbReference type="PROSITE" id="PS51257">
    <property type="entry name" value="PROKAR_LIPOPROTEIN"/>
    <property type="match status" value="1"/>
</dbReference>
<dbReference type="RefSeq" id="WP_004235392.1">
    <property type="nucleotide sequence ID" value="NZ_ABGYJJ040000001.1"/>
</dbReference>
<dbReference type="Gene3D" id="3.90.1720.10">
    <property type="entry name" value="endopeptidase domain like (from Nostoc punctiforme)"/>
    <property type="match status" value="1"/>
</dbReference>
<evidence type="ECO:0000256" key="1">
    <source>
        <dbReference type="ARBA" id="ARBA00007074"/>
    </source>
</evidence>
<dbReference type="EMBL" id="PKLF01000004">
    <property type="protein sequence ID" value="MBE8611962.1"/>
    <property type="molecule type" value="Genomic_DNA"/>
</dbReference>
<dbReference type="GO" id="GO:0008234">
    <property type="term" value="F:cysteine-type peptidase activity"/>
    <property type="evidence" value="ECO:0007669"/>
    <property type="project" value="UniProtKB-KW"/>
</dbReference>
<comment type="caution">
    <text evidence="7">The sequence shown here is derived from an EMBL/GenBank/DDBJ whole genome shotgun (WGS) entry which is preliminary data.</text>
</comment>
<dbReference type="Proteomes" id="UP000650477">
    <property type="component" value="Unassembled WGS sequence"/>
</dbReference>
<dbReference type="EMBL" id="JAPKIY010000017">
    <property type="protein sequence ID" value="MDS0898471.1"/>
    <property type="molecule type" value="Genomic_DNA"/>
</dbReference>
<dbReference type="PROSITE" id="PS51935">
    <property type="entry name" value="NLPC_P60"/>
    <property type="match status" value="1"/>
</dbReference>